<organism evidence="1 2">
    <name type="scientific">Zymoseptoria tritici ST99CH_1E4</name>
    <dbReference type="NCBI Taxonomy" id="1276532"/>
    <lineage>
        <taxon>Eukaryota</taxon>
        <taxon>Fungi</taxon>
        <taxon>Dikarya</taxon>
        <taxon>Ascomycota</taxon>
        <taxon>Pezizomycotina</taxon>
        <taxon>Dothideomycetes</taxon>
        <taxon>Dothideomycetidae</taxon>
        <taxon>Mycosphaerellales</taxon>
        <taxon>Mycosphaerellaceae</taxon>
        <taxon>Zymoseptoria</taxon>
    </lineage>
</organism>
<protein>
    <submittedName>
        <fullName evidence="1">Uncharacterized protein</fullName>
    </submittedName>
</protein>
<reference evidence="2" key="1">
    <citation type="submission" date="2017-05" db="EMBL/GenBank/DDBJ databases">
        <authorList>
            <person name="Song R."/>
            <person name="Chenine A.L."/>
            <person name="Ruprecht R.M."/>
        </authorList>
    </citation>
    <scope>NUCLEOTIDE SEQUENCE [LARGE SCALE GENOMIC DNA]</scope>
</reference>
<dbReference type="EMBL" id="LT854254">
    <property type="protein sequence ID" value="SMR45711.1"/>
    <property type="molecule type" value="Genomic_DNA"/>
</dbReference>
<dbReference type="AlphaFoldDB" id="A0A2H1FWK2"/>
<evidence type="ECO:0000313" key="1">
    <source>
        <dbReference type="EMBL" id="SMR45711.1"/>
    </source>
</evidence>
<accession>A0A2H1FWK2</accession>
<evidence type="ECO:0000313" key="2">
    <source>
        <dbReference type="Proteomes" id="UP000245764"/>
    </source>
</evidence>
<dbReference type="Proteomes" id="UP000245764">
    <property type="component" value="Chromosome 2"/>
</dbReference>
<gene>
    <name evidence="1" type="ORF">ZT1E4_G2329</name>
</gene>
<proteinExistence type="predicted"/>
<sequence>MALRDAQLAPPNRSGRQSYVRITLPPLTDAESSFLKDSYGNEFKFLRAYGLSIYDNEKRAEGRSILKGFITAIERGRHDNVDHEAPAYIGNRYPNGLDQNSELHPIDRHSFPQESCVFDHRHPHHPAIGQPFYQREPEVPGN</sequence>
<name>A0A2H1FWK2_ZYMTR</name>